<dbReference type="Proteomes" id="UP000321389">
    <property type="component" value="Chromosome"/>
</dbReference>
<dbReference type="InterPro" id="IPR015422">
    <property type="entry name" value="PyrdxlP-dep_Trfase_small"/>
</dbReference>
<evidence type="ECO:0000256" key="7">
    <source>
        <dbReference type="RuleBase" id="RU000382"/>
    </source>
</evidence>
<sequence>MDEESFRHWSHRAADWGADYRETLRERPVRAQTAPGEIAAAIPAAPPEAGEPLEAIFADFERTILPGMTHWQHPRFFAYFPANAAPVSVIAEYLVTAMGAQCMLWQTSPAATELETRVLDWLRQALGLPDGFAGVIQDSASSATLSAVLVMRERALGWKGNSEGLARQQQLRVYASREVHTSIDRAIWVSGIGEENLVRIPSGGALRAMDIAALEAAIENDKAAGHLPAGIIACVGGTSAGATDEIAAVCAVAKRHGLYVHVDAAWAGSAMICPEFRHFWEGVKAADSIVLNPHKWLGAQFDCSAHFVRDPESLVKTLAIQPEYLKTHGRDGIINYSEWTVPLGRRFRALKLWFLIRAHGLDGLRGMIRNHVEWAGALARRIAEEPDFEIVTEPMLSLFTFRRLPPEGEDADAHNLDLVRAINDRGAIYLTQTRIDGKVAIRFQAGAFSATEDDVAAAFEAIRAGVKELQTA</sequence>
<dbReference type="Gene3D" id="3.40.640.10">
    <property type="entry name" value="Type I PLP-dependent aspartate aminotransferase-like (Major domain)"/>
    <property type="match status" value="1"/>
</dbReference>
<gene>
    <name evidence="8" type="ORF">FQ775_20285</name>
</gene>
<evidence type="ECO:0000256" key="1">
    <source>
        <dbReference type="ARBA" id="ARBA00001933"/>
    </source>
</evidence>
<reference evidence="8" key="1">
    <citation type="submission" date="2020-04" db="EMBL/GenBank/DDBJ databases">
        <title>Nitratireductor sp. nov. isolated from mangrove soil.</title>
        <authorList>
            <person name="Ye Y."/>
        </authorList>
    </citation>
    <scope>NUCLEOTIDE SEQUENCE</scope>
    <source>
        <strain evidence="8">SY7</strain>
    </source>
</reference>
<evidence type="ECO:0000256" key="5">
    <source>
        <dbReference type="ARBA" id="ARBA00023239"/>
    </source>
</evidence>
<dbReference type="GO" id="GO:0019752">
    <property type="term" value="P:carboxylic acid metabolic process"/>
    <property type="evidence" value="ECO:0007669"/>
    <property type="project" value="InterPro"/>
</dbReference>
<keyword evidence="4 6" id="KW-0663">Pyridoxal phosphate</keyword>
<keyword evidence="8" id="KW-0808">Transferase</keyword>
<dbReference type="EMBL" id="CP042301">
    <property type="protein sequence ID" value="QDZ02522.1"/>
    <property type="molecule type" value="Genomic_DNA"/>
</dbReference>
<accession>A0A5B8L416</accession>
<dbReference type="Gene3D" id="3.90.1150.10">
    <property type="entry name" value="Aspartate Aminotransferase, domain 1"/>
    <property type="match status" value="1"/>
</dbReference>
<name>A0A5B8L416_9HYPH</name>
<dbReference type="KEGG" id="niy:FQ775_20285"/>
<evidence type="ECO:0000313" key="9">
    <source>
        <dbReference type="Proteomes" id="UP000321389"/>
    </source>
</evidence>
<dbReference type="GO" id="GO:0030170">
    <property type="term" value="F:pyridoxal phosphate binding"/>
    <property type="evidence" value="ECO:0007669"/>
    <property type="project" value="InterPro"/>
</dbReference>
<dbReference type="GO" id="GO:0016831">
    <property type="term" value="F:carboxy-lyase activity"/>
    <property type="evidence" value="ECO:0007669"/>
    <property type="project" value="UniProtKB-KW"/>
</dbReference>
<comment type="similarity">
    <text evidence="2 7">Belongs to the group II decarboxylase family.</text>
</comment>
<keyword evidence="5 7" id="KW-0456">Lyase</keyword>
<proteinExistence type="inferred from homology"/>
<keyword evidence="8" id="KW-0032">Aminotransferase</keyword>
<dbReference type="InterPro" id="IPR015421">
    <property type="entry name" value="PyrdxlP-dep_Trfase_major"/>
</dbReference>
<dbReference type="InterPro" id="IPR002129">
    <property type="entry name" value="PyrdxlP-dep_de-COase"/>
</dbReference>
<dbReference type="GO" id="GO:0006520">
    <property type="term" value="P:amino acid metabolic process"/>
    <property type="evidence" value="ECO:0007669"/>
    <property type="project" value="InterPro"/>
</dbReference>
<dbReference type="SUPFAM" id="SSF53383">
    <property type="entry name" value="PLP-dependent transferases"/>
    <property type="match status" value="1"/>
</dbReference>
<dbReference type="OrthoDB" id="9803665at2"/>
<dbReference type="Pfam" id="PF00282">
    <property type="entry name" value="Pyridoxal_deC"/>
    <property type="match status" value="1"/>
</dbReference>
<dbReference type="PANTHER" id="PTHR11999">
    <property type="entry name" value="GROUP II PYRIDOXAL-5-PHOSPHATE DECARBOXYLASE"/>
    <property type="match status" value="1"/>
</dbReference>
<dbReference type="PRINTS" id="PR00800">
    <property type="entry name" value="YHDCRBOXLASE"/>
</dbReference>
<dbReference type="RefSeq" id="WP_146301159.1">
    <property type="nucleotide sequence ID" value="NZ_CP042301.2"/>
</dbReference>
<dbReference type="Gene3D" id="1.20.1340.10">
    <property type="entry name" value="dopa decarboxylase, N-terminal domain"/>
    <property type="match status" value="1"/>
</dbReference>
<keyword evidence="9" id="KW-1185">Reference proteome</keyword>
<protein>
    <submittedName>
        <fullName evidence="8">Aspartate aminotransferase family protein</fullName>
    </submittedName>
</protein>
<dbReference type="AlphaFoldDB" id="A0A5B8L416"/>
<dbReference type="GO" id="GO:0008483">
    <property type="term" value="F:transaminase activity"/>
    <property type="evidence" value="ECO:0007669"/>
    <property type="project" value="UniProtKB-KW"/>
</dbReference>
<keyword evidence="3" id="KW-0210">Decarboxylase</keyword>
<comment type="cofactor">
    <cofactor evidence="1 6 7">
        <name>pyridoxal 5'-phosphate</name>
        <dbReference type="ChEBI" id="CHEBI:597326"/>
    </cofactor>
</comment>
<organism evidence="8 9">
    <name type="scientific">Nitratireductor mangrovi</name>
    <dbReference type="NCBI Taxonomy" id="2599600"/>
    <lineage>
        <taxon>Bacteria</taxon>
        <taxon>Pseudomonadati</taxon>
        <taxon>Pseudomonadota</taxon>
        <taxon>Alphaproteobacteria</taxon>
        <taxon>Hyphomicrobiales</taxon>
        <taxon>Phyllobacteriaceae</taxon>
        <taxon>Nitratireductor</taxon>
    </lineage>
</organism>
<dbReference type="PANTHER" id="PTHR11999:SF70">
    <property type="entry name" value="MIP05841P"/>
    <property type="match status" value="1"/>
</dbReference>
<feature type="modified residue" description="N6-(pyridoxal phosphate)lysine" evidence="6">
    <location>
        <position position="295"/>
    </location>
</feature>
<evidence type="ECO:0000256" key="4">
    <source>
        <dbReference type="ARBA" id="ARBA00022898"/>
    </source>
</evidence>
<evidence type="ECO:0000256" key="3">
    <source>
        <dbReference type="ARBA" id="ARBA00022793"/>
    </source>
</evidence>
<dbReference type="InterPro" id="IPR010977">
    <property type="entry name" value="Aromatic_deC"/>
</dbReference>
<evidence type="ECO:0000256" key="6">
    <source>
        <dbReference type="PIRSR" id="PIRSR602129-50"/>
    </source>
</evidence>
<dbReference type="GO" id="GO:0005737">
    <property type="term" value="C:cytoplasm"/>
    <property type="evidence" value="ECO:0007669"/>
    <property type="project" value="TreeGrafter"/>
</dbReference>
<dbReference type="InterPro" id="IPR015424">
    <property type="entry name" value="PyrdxlP-dep_Trfase"/>
</dbReference>
<evidence type="ECO:0000256" key="2">
    <source>
        <dbReference type="ARBA" id="ARBA00009533"/>
    </source>
</evidence>
<evidence type="ECO:0000313" key="8">
    <source>
        <dbReference type="EMBL" id="QDZ02522.1"/>
    </source>
</evidence>